<keyword evidence="2" id="KW-1185">Reference proteome</keyword>
<organism evidence="1 2">
    <name type="scientific">Reyranella soli</name>
    <dbReference type="NCBI Taxonomy" id="1230389"/>
    <lineage>
        <taxon>Bacteria</taxon>
        <taxon>Pseudomonadati</taxon>
        <taxon>Pseudomonadota</taxon>
        <taxon>Alphaproteobacteria</taxon>
        <taxon>Hyphomicrobiales</taxon>
        <taxon>Reyranellaceae</taxon>
        <taxon>Reyranella</taxon>
    </lineage>
</organism>
<dbReference type="PANTHER" id="PTHR18901">
    <property type="entry name" value="2-DEOXYGLUCOSE-6-PHOSPHATE PHOSPHATASE 2"/>
    <property type="match status" value="1"/>
</dbReference>
<dbReference type="Gene3D" id="3.40.50.1000">
    <property type="entry name" value="HAD superfamily/HAD-like"/>
    <property type="match status" value="1"/>
</dbReference>
<dbReference type="InterPro" id="IPR006439">
    <property type="entry name" value="HAD-SF_hydro_IA"/>
</dbReference>
<dbReference type="PANTHER" id="PTHR18901:SF38">
    <property type="entry name" value="PSEUDOURIDINE-5'-PHOSPHATASE"/>
    <property type="match status" value="1"/>
</dbReference>
<dbReference type="SFLD" id="SFLDG01129">
    <property type="entry name" value="C1.5:_HAD__Beta-PGM__Phosphata"/>
    <property type="match status" value="1"/>
</dbReference>
<comment type="caution">
    <text evidence="1">The sequence shown here is derived from an EMBL/GenBank/DDBJ whole genome shotgun (WGS) entry which is preliminary data.</text>
</comment>
<evidence type="ECO:0000313" key="2">
    <source>
        <dbReference type="Proteomes" id="UP000321058"/>
    </source>
</evidence>
<dbReference type="NCBIfam" id="TIGR01509">
    <property type="entry name" value="HAD-SF-IA-v3"/>
    <property type="match status" value="1"/>
</dbReference>
<dbReference type="InterPro" id="IPR023198">
    <property type="entry name" value="PGP-like_dom2"/>
</dbReference>
<dbReference type="Gene3D" id="1.10.150.240">
    <property type="entry name" value="Putative phosphatase, domain 2"/>
    <property type="match status" value="1"/>
</dbReference>
<dbReference type="InterPro" id="IPR023214">
    <property type="entry name" value="HAD_sf"/>
</dbReference>
<dbReference type="AlphaFoldDB" id="A0A512N1V6"/>
<sequence>MTLPRQPAAVVFDMDGLLFDSERLYAQSILTAAREVGCAMSHDVFLQLVGRSREVNHRFLLDHYGADYPLQALIATWGRHFHALAAAGLPLKPGVVELLDLLDELGLPRAIATSNTHASVHRNLTALGLADRFHAIVGHGDYTSGKPSPDPFLKAAERLGVAPALCLALEDSHNGIRSASAAGMMAVMIPDLIAPTEEIHGLCTLVVDDLHAVCRLVEQRR</sequence>
<dbReference type="EMBL" id="BKAJ01000004">
    <property type="protein sequence ID" value="GEP52966.1"/>
    <property type="molecule type" value="Genomic_DNA"/>
</dbReference>
<protein>
    <submittedName>
        <fullName evidence="1">Hydrolase</fullName>
    </submittedName>
</protein>
<evidence type="ECO:0000313" key="1">
    <source>
        <dbReference type="EMBL" id="GEP52966.1"/>
    </source>
</evidence>
<dbReference type="CDD" id="cd07505">
    <property type="entry name" value="HAD_BPGM-like"/>
    <property type="match status" value="1"/>
</dbReference>
<keyword evidence="1" id="KW-0378">Hydrolase</keyword>
<gene>
    <name evidence="1" type="ORF">RSO01_01320</name>
</gene>
<proteinExistence type="predicted"/>
<dbReference type="RefSeq" id="WP_147145135.1">
    <property type="nucleotide sequence ID" value="NZ_BKAJ01000004.1"/>
</dbReference>
<dbReference type="SUPFAM" id="SSF56784">
    <property type="entry name" value="HAD-like"/>
    <property type="match status" value="1"/>
</dbReference>
<name>A0A512N1V6_9HYPH</name>
<dbReference type="Proteomes" id="UP000321058">
    <property type="component" value="Unassembled WGS sequence"/>
</dbReference>
<dbReference type="Pfam" id="PF13419">
    <property type="entry name" value="HAD_2"/>
    <property type="match status" value="1"/>
</dbReference>
<dbReference type="GO" id="GO:0016787">
    <property type="term" value="F:hydrolase activity"/>
    <property type="evidence" value="ECO:0007669"/>
    <property type="project" value="UniProtKB-KW"/>
</dbReference>
<dbReference type="InterPro" id="IPR036412">
    <property type="entry name" value="HAD-like_sf"/>
</dbReference>
<reference evidence="1 2" key="1">
    <citation type="submission" date="2019-07" db="EMBL/GenBank/DDBJ databases">
        <title>Whole genome shotgun sequence of Reyranella soli NBRC 108950.</title>
        <authorList>
            <person name="Hosoyama A."/>
            <person name="Uohara A."/>
            <person name="Ohji S."/>
            <person name="Ichikawa N."/>
        </authorList>
    </citation>
    <scope>NUCLEOTIDE SEQUENCE [LARGE SCALE GENOMIC DNA]</scope>
    <source>
        <strain evidence="1 2">NBRC 108950</strain>
    </source>
</reference>
<dbReference type="SFLD" id="SFLDG01135">
    <property type="entry name" value="C1.5.6:_HAD__Beta-PGM__Phospha"/>
    <property type="match status" value="1"/>
</dbReference>
<dbReference type="SFLD" id="SFLDS00003">
    <property type="entry name" value="Haloacid_Dehalogenase"/>
    <property type="match status" value="1"/>
</dbReference>
<dbReference type="OrthoDB" id="9800058at2"/>
<dbReference type="InterPro" id="IPR041492">
    <property type="entry name" value="HAD_2"/>
</dbReference>
<accession>A0A512N1V6</accession>